<sequence length="335" mass="38211">MLNRWRRCRLETLQQERRVDNEPEGGRDASVHQDVQLGLAEAVFPEPLQHVLLVVHVSPVDAGEPLAEVHDGRQLGDAPLPGVPRVSHLDECDVQVVGFAVNQLETLQHGIAFRVIVLKEEHRQELVLIKQLVQHLAVNLFDLVLDLEHILRRQPVHHPLVVVHVTVVQHRKLLPVVHQRRNGSDTVLVGRFQAGNLDEIDSVHVHLTVDHFQLLQDVFALLAVFVIVEHAEQRRLFHQPVQHPFVDFLDFVGQLAVVIVDEPLQHGLFALQVTFVDQRVTISEVNQRREGLDRVTFRQLWVLDLDHVDTEHVQLVVDHLQSFENLIADVAVDLV</sequence>
<accession>A0A8D8D5W0</accession>
<dbReference type="EMBL" id="HBUE01151833">
    <property type="protein sequence ID" value="CAG6505711.1"/>
    <property type="molecule type" value="Transcribed_RNA"/>
</dbReference>
<reference evidence="1" key="1">
    <citation type="submission" date="2021-05" db="EMBL/GenBank/DDBJ databases">
        <authorList>
            <person name="Alioto T."/>
            <person name="Alioto T."/>
            <person name="Gomez Garrido J."/>
        </authorList>
    </citation>
    <scope>NUCLEOTIDE SEQUENCE</scope>
</reference>
<dbReference type="EMBL" id="HBUE01256834">
    <property type="protein sequence ID" value="CAG6557010.1"/>
    <property type="molecule type" value="Transcribed_RNA"/>
</dbReference>
<protein>
    <submittedName>
        <fullName evidence="1">(northern house mosquito) hypothetical protein</fullName>
    </submittedName>
</protein>
<proteinExistence type="predicted"/>
<organism evidence="1">
    <name type="scientific">Culex pipiens</name>
    <name type="common">House mosquito</name>
    <dbReference type="NCBI Taxonomy" id="7175"/>
    <lineage>
        <taxon>Eukaryota</taxon>
        <taxon>Metazoa</taxon>
        <taxon>Ecdysozoa</taxon>
        <taxon>Arthropoda</taxon>
        <taxon>Hexapoda</taxon>
        <taxon>Insecta</taxon>
        <taxon>Pterygota</taxon>
        <taxon>Neoptera</taxon>
        <taxon>Endopterygota</taxon>
        <taxon>Diptera</taxon>
        <taxon>Nematocera</taxon>
        <taxon>Culicoidea</taxon>
        <taxon>Culicidae</taxon>
        <taxon>Culicinae</taxon>
        <taxon>Culicini</taxon>
        <taxon>Culex</taxon>
        <taxon>Culex</taxon>
    </lineage>
</organism>
<dbReference type="AlphaFoldDB" id="A0A8D8D5W0"/>
<name>A0A8D8D5W0_CULPI</name>
<evidence type="ECO:0000313" key="1">
    <source>
        <dbReference type="EMBL" id="CAG6505711.1"/>
    </source>
</evidence>